<feature type="transmembrane region" description="Helical" evidence="8">
    <location>
        <begin position="73"/>
        <end position="100"/>
    </location>
</feature>
<keyword evidence="6 8" id="KW-1133">Transmembrane helix</keyword>
<dbReference type="GO" id="GO:0009252">
    <property type="term" value="P:peptidoglycan biosynthetic process"/>
    <property type="evidence" value="ECO:0007669"/>
    <property type="project" value="UniProtKB-KW"/>
</dbReference>
<feature type="transmembrane region" description="Helical" evidence="8">
    <location>
        <begin position="235"/>
        <end position="255"/>
    </location>
</feature>
<evidence type="ECO:0000256" key="8">
    <source>
        <dbReference type="SAM" id="Phobius"/>
    </source>
</evidence>
<comment type="caution">
    <text evidence="9">The sequence shown here is derived from an EMBL/GenBank/DDBJ whole genome shotgun (WGS) entry which is preliminary data.</text>
</comment>
<dbReference type="PANTHER" id="PTHR47019">
    <property type="entry name" value="LIPID II FLIPPASE MURJ"/>
    <property type="match status" value="1"/>
</dbReference>
<evidence type="ECO:0000256" key="1">
    <source>
        <dbReference type="ARBA" id="ARBA00004651"/>
    </source>
</evidence>
<comment type="subcellular location">
    <subcellularLocation>
        <location evidence="1">Cell membrane</location>
        <topology evidence="1">Multi-pass membrane protein</topology>
    </subcellularLocation>
</comment>
<feature type="transmembrane region" description="Helical" evidence="8">
    <location>
        <begin position="322"/>
        <end position="346"/>
    </location>
</feature>
<feature type="transmembrane region" description="Helical" evidence="8">
    <location>
        <begin position="424"/>
        <end position="447"/>
    </location>
</feature>
<sequence>MAAGTLVSRVLGFLKIIALGYALSATSALYDTFSAANNLPNLVYVMLAAGVFNAVLVPQIIRASKQPDGGADFTSRLVTLIVLILAALTVLVTVGAGVLMRLTTQGWSAEQLNVGIAFALWCLPQIFFYGLYATLGQILNAHGRFGWYMWAPAINNVVAIAGLVVFVLTMGRSSEATPHTVATWTTAQTVLLAGSSTLGVVCQALLLVPPIRALRLRLRPRFGWRGIGLGAAGRVAGWTILTMIVSNGVFLFATYPTASIASGAKRPGENIAGQGVLDTASMIYTLPHAIVALSIATVLFNRMSAASATGDVGAVRTALSRGLRTTAVATVFGAGALLVLAGPLGMLFAGGRAADGAVMGQTVVLLAVGAPFFSIGYLMNRVFYAEEDARTPFLIQCGLAVWGILAAGAIQLAYHAGVLPANRLIFALALSYTVQNILAVVITHPLIKRRLGGDYDGARILDSHLKMTLATFGSAIVGGLLLYLVGGFDVGGFPWHSLITAALTIAGTGLVMLVVYLVLLRALRVRELGSFLDPLLGRLRRR</sequence>
<protein>
    <submittedName>
        <fullName evidence="9">Murein biosynthesis integral membrane protein MurJ</fullName>
    </submittedName>
</protein>
<evidence type="ECO:0000313" key="10">
    <source>
        <dbReference type="Proteomes" id="UP000187085"/>
    </source>
</evidence>
<evidence type="ECO:0000256" key="4">
    <source>
        <dbReference type="ARBA" id="ARBA00022960"/>
    </source>
</evidence>
<keyword evidence="2" id="KW-1003">Cell membrane</keyword>
<dbReference type="PRINTS" id="PR01806">
    <property type="entry name" value="VIRFACTRMVIN"/>
</dbReference>
<organism evidence="9 10">
    <name type="scientific">Tersicoccus phoenicis</name>
    <dbReference type="NCBI Taxonomy" id="554083"/>
    <lineage>
        <taxon>Bacteria</taxon>
        <taxon>Bacillati</taxon>
        <taxon>Actinomycetota</taxon>
        <taxon>Actinomycetes</taxon>
        <taxon>Micrococcales</taxon>
        <taxon>Micrococcaceae</taxon>
        <taxon>Tersicoccus</taxon>
    </lineage>
</organism>
<dbReference type="Pfam" id="PF03023">
    <property type="entry name" value="MurJ"/>
    <property type="match status" value="1"/>
</dbReference>
<reference evidence="9 10" key="1">
    <citation type="submission" date="2016-12" db="EMBL/GenBank/DDBJ databases">
        <title>Draft genome of Tersicoccus phoenicis 1P05MA.</title>
        <authorList>
            <person name="Nakajima Y."/>
            <person name="Yoshizawa S."/>
            <person name="Nakamura K."/>
            <person name="Ogura Y."/>
            <person name="Hayashi T."/>
            <person name="Kogure K."/>
        </authorList>
    </citation>
    <scope>NUCLEOTIDE SEQUENCE [LARGE SCALE GENOMIC DNA]</scope>
    <source>
        <strain evidence="9 10">1p05MA</strain>
    </source>
</reference>
<evidence type="ECO:0000256" key="3">
    <source>
        <dbReference type="ARBA" id="ARBA00022692"/>
    </source>
</evidence>
<evidence type="ECO:0000256" key="2">
    <source>
        <dbReference type="ARBA" id="ARBA00022475"/>
    </source>
</evidence>
<dbReference type="GO" id="GO:0005886">
    <property type="term" value="C:plasma membrane"/>
    <property type="evidence" value="ECO:0007669"/>
    <property type="project" value="UniProtKB-SubCell"/>
</dbReference>
<keyword evidence="5" id="KW-0573">Peptidoglycan synthesis</keyword>
<evidence type="ECO:0000256" key="6">
    <source>
        <dbReference type="ARBA" id="ARBA00022989"/>
    </source>
</evidence>
<keyword evidence="10" id="KW-1185">Reference proteome</keyword>
<dbReference type="InterPro" id="IPR004268">
    <property type="entry name" value="MurJ"/>
</dbReference>
<keyword evidence="3 8" id="KW-0812">Transmembrane</keyword>
<feature type="transmembrane region" description="Helical" evidence="8">
    <location>
        <begin position="147"/>
        <end position="170"/>
    </location>
</feature>
<keyword evidence="7 8" id="KW-0472">Membrane</keyword>
<dbReference type="GO" id="GO:0008360">
    <property type="term" value="P:regulation of cell shape"/>
    <property type="evidence" value="ECO:0007669"/>
    <property type="project" value="UniProtKB-KW"/>
</dbReference>
<feature type="transmembrane region" description="Helical" evidence="8">
    <location>
        <begin position="282"/>
        <end position="301"/>
    </location>
</feature>
<dbReference type="Proteomes" id="UP000187085">
    <property type="component" value="Unassembled WGS sequence"/>
</dbReference>
<feature type="transmembrane region" description="Helical" evidence="8">
    <location>
        <begin position="498"/>
        <end position="519"/>
    </location>
</feature>
<evidence type="ECO:0000313" key="9">
    <source>
        <dbReference type="EMBL" id="OMH23366.1"/>
    </source>
</evidence>
<dbReference type="EMBL" id="MRDE01000076">
    <property type="protein sequence ID" value="OMH23366.1"/>
    <property type="molecule type" value="Genomic_DNA"/>
</dbReference>
<feature type="transmembrane region" description="Helical" evidence="8">
    <location>
        <begin position="42"/>
        <end position="61"/>
    </location>
</feature>
<dbReference type="GO" id="GO:0015648">
    <property type="term" value="F:lipid-linked peptidoglycan transporter activity"/>
    <property type="evidence" value="ECO:0007669"/>
    <property type="project" value="TreeGrafter"/>
</dbReference>
<evidence type="ECO:0000256" key="7">
    <source>
        <dbReference type="ARBA" id="ARBA00023136"/>
    </source>
</evidence>
<feature type="transmembrane region" description="Helical" evidence="8">
    <location>
        <begin position="467"/>
        <end position="486"/>
    </location>
</feature>
<dbReference type="NCBIfam" id="TIGR01695">
    <property type="entry name" value="murJ_mviN"/>
    <property type="match status" value="1"/>
</dbReference>
<dbReference type="PANTHER" id="PTHR47019:SF1">
    <property type="entry name" value="LIPID II FLIPPASE MURJ"/>
    <property type="match status" value="1"/>
</dbReference>
<evidence type="ECO:0000256" key="5">
    <source>
        <dbReference type="ARBA" id="ARBA00022984"/>
    </source>
</evidence>
<feature type="transmembrane region" description="Helical" evidence="8">
    <location>
        <begin position="391"/>
        <end position="412"/>
    </location>
</feature>
<proteinExistence type="predicted"/>
<dbReference type="AlphaFoldDB" id="A0A1R1L758"/>
<name>A0A1R1L758_9MICC</name>
<dbReference type="STRING" id="554083.BKD30_13230"/>
<accession>A0A1R1L758</accession>
<feature type="transmembrane region" description="Helical" evidence="8">
    <location>
        <begin position="112"/>
        <end position="135"/>
    </location>
</feature>
<feature type="transmembrane region" description="Helical" evidence="8">
    <location>
        <begin position="190"/>
        <end position="214"/>
    </location>
</feature>
<dbReference type="GO" id="GO:0034204">
    <property type="term" value="P:lipid translocation"/>
    <property type="evidence" value="ECO:0007669"/>
    <property type="project" value="TreeGrafter"/>
</dbReference>
<gene>
    <name evidence="9" type="ORF">BKD30_13230</name>
</gene>
<dbReference type="InterPro" id="IPR051050">
    <property type="entry name" value="Lipid_II_flippase_MurJ/MviN"/>
</dbReference>
<feature type="transmembrane region" description="Helical" evidence="8">
    <location>
        <begin position="358"/>
        <end position="379"/>
    </location>
</feature>
<keyword evidence="4" id="KW-0133">Cell shape</keyword>
<feature type="transmembrane region" description="Helical" evidence="8">
    <location>
        <begin position="12"/>
        <end position="30"/>
    </location>
</feature>